<reference evidence="2" key="2">
    <citation type="submission" date="2021-10" db="EMBL/GenBank/DDBJ databases">
        <title>Complete genome sequences of five Ralstonia solancearum strains isolated from sunflower.</title>
        <authorList>
            <person name="She X."/>
            <person name="He Z."/>
        </authorList>
    </citation>
    <scope>NUCLEOTIDE SEQUENCE</scope>
    <source>
        <strain evidence="2">RS638</strain>
    </source>
</reference>
<proteinExistence type="predicted"/>
<evidence type="ECO:0000313" key="1">
    <source>
        <dbReference type="EMBL" id="CUV53637.1"/>
    </source>
</evidence>
<gene>
    <name evidence="2" type="ORF">LH706_03375</name>
    <name evidence="1" type="ORF">RUN215_v1_160006</name>
</gene>
<name>A0A0S4WQC9_RALSL</name>
<sequence length="284" mass="31387">MNIKPWSRMPVEWITDGRIQSFNWMADRSAGTASLMLFFVLCHFVSERLVRSKGAALDTSSVSATVANSSEAHLPGMPNLGFVSSVLGASGMVAPAFPDLVVPEMVAHLTYDDFSGLTGLSRKSISAGLRLLEARQMIRRCGSARTGDYHLEGLEPWKRWAKLPGQVLLSPAKTSFVPLTRFDLRSKHELNALKLHLYYASVRDRSQAYSECTFETINKKTGVSERDIPKANSILLNAGLLARYARHSQDDGKEISYSANRYYMEGYGSLFKRTDTPPADAGDA</sequence>
<reference evidence="1" key="1">
    <citation type="submission" date="2015-10" db="EMBL/GenBank/DDBJ databases">
        <authorList>
            <person name="Gilbert D.G."/>
        </authorList>
    </citation>
    <scope>NUCLEOTIDE SEQUENCE</scope>
    <source>
        <strain evidence="1">Phyl III-seqv23</strain>
    </source>
</reference>
<dbReference type="EMBL" id="CP085043">
    <property type="protein sequence ID" value="UZF15509.1"/>
    <property type="molecule type" value="Genomic_DNA"/>
</dbReference>
<dbReference type="EMBL" id="LN899820">
    <property type="protein sequence ID" value="CUV53637.1"/>
    <property type="molecule type" value="Genomic_DNA"/>
</dbReference>
<organism evidence="1">
    <name type="scientific">Ralstonia solanacearum</name>
    <name type="common">Pseudomonas solanacearum</name>
    <dbReference type="NCBI Taxonomy" id="305"/>
    <lineage>
        <taxon>Bacteria</taxon>
        <taxon>Pseudomonadati</taxon>
        <taxon>Pseudomonadota</taxon>
        <taxon>Betaproteobacteria</taxon>
        <taxon>Burkholderiales</taxon>
        <taxon>Burkholderiaceae</taxon>
        <taxon>Ralstonia</taxon>
        <taxon>Ralstonia solanacearum species complex</taxon>
    </lineage>
</organism>
<protein>
    <submittedName>
        <fullName evidence="1">Uncharacterized protein</fullName>
    </submittedName>
</protein>
<evidence type="ECO:0000313" key="2">
    <source>
        <dbReference type="EMBL" id="UZF15509.1"/>
    </source>
</evidence>
<dbReference type="AlphaFoldDB" id="A0A0S4WQC9"/>
<accession>A0A0S4WQC9</accession>